<dbReference type="GO" id="GO:0009166">
    <property type="term" value="P:nucleotide catabolic process"/>
    <property type="evidence" value="ECO:0007669"/>
    <property type="project" value="TreeGrafter"/>
</dbReference>
<dbReference type="InterPro" id="IPR006439">
    <property type="entry name" value="HAD-SF_hydro_IA"/>
</dbReference>
<dbReference type="InterPro" id="IPR023214">
    <property type="entry name" value="HAD_sf"/>
</dbReference>
<dbReference type="Gene3D" id="1.10.150.450">
    <property type="match status" value="1"/>
</dbReference>
<gene>
    <name evidence="1" type="ORF">SKTS_02590</name>
</gene>
<dbReference type="InterPro" id="IPR036412">
    <property type="entry name" value="HAD-like_sf"/>
</dbReference>
<dbReference type="NCBIfam" id="TIGR01509">
    <property type="entry name" value="HAD-SF-IA-v3"/>
    <property type="match status" value="1"/>
</dbReference>
<dbReference type="SFLD" id="SFLDG01132">
    <property type="entry name" value="C1.5.3:_5'-Nucleotidase_Like"/>
    <property type="match status" value="1"/>
</dbReference>
<organism evidence="1 2">
    <name type="scientific">Sulfurimicrobium lacus</name>
    <dbReference type="NCBI Taxonomy" id="2715678"/>
    <lineage>
        <taxon>Bacteria</taxon>
        <taxon>Pseudomonadati</taxon>
        <taxon>Pseudomonadota</taxon>
        <taxon>Betaproteobacteria</taxon>
        <taxon>Nitrosomonadales</taxon>
        <taxon>Sulfuricellaceae</taxon>
        <taxon>Sulfurimicrobium</taxon>
    </lineage>
</organism>
<keyword evidence="2" id="KW-1185">Reference proteome</keyword>
<dbReference type="PANTHER" id="PTHR47438">
    <property type="entry name" value="PHOSPHATE METABOLISM PROTEIN 8-RELATED"/>
    <property type="match status" value="1"/>
</dbReference>
<name>A0A6F8V6B6_9PROT</name>
<dbReference type="Pfam" id="PF00702">
    <property type="entry name" value="Hydrolase"/>
    <property type="match status" value="1"/>
</dbReference>
<dbReference type="InterPro" id="IPR052791">
    <property type="entry name" value="SSM1_domain"/>
</dbReference>
<protein>
    <recommendedName>
        <fullName evidence="3">Pyrimidine 5'-nucleotidase</fullName>
    </recommendedName>
</protein>
<dbReference type="GO" id="GO:0006206">
    <property type="term" value="P:pyrimidine nucleobase metabolic process"/>
    <property type="evidence" value="ECO:0007669"/>
    <property type="project" value="TreeGrafter"/>
</dbReference>
<dbReference type="GO" id="GO:0008252">
    <property type="term" value="F:nucleotidase activity"/>
    <property type="evidence" value="ECO:0007669"/>
    <property type="project" value="TreeGrafter"/>
</dbReference>
<dbReference type="AlphaFoldDB" id="A0A6F8V6B6"/>
<dbReference type="SFLD" id="SFLDS00003">
    <property type="entry name" value="Haloacid_Dehalogenase"/>
    <property type="match status" value="1"/>
</dbReference>
<sequence length="218" mass="24942">MAKRSSGALTWVFDLDNTLHNASPHIFPHLNRAMTQYVQDHLALDESAADELRDRYWRRYGATLQGLVRHHGTDPGHFLWHTHQFPALERMVLRERGLRTALQRLRGRKIVYTNAPDFYARAVLRLLQIDDLFDAVFSIEGAGFCPKPDAQGFYRLFHAQRLMPARCVMVEDSLGNLKTAKRLGMKTVLIGPAPMRVAGVDVSLRSVLQLPRMQEKLK</sequence>
<dbReference type="SFLD" id="SFLDG01129">
    <property type="entry name" value="C1.5:_HAD__Beta-PGM__Phosphata"/>
    <property type="match status" value="1"/>
</dbReference>
<reference evidence="2" key="1">
    <citation type="submission" date="2020-03" db="EMBL/GenBank/DDBJ databases">
        <title>Complete genome sequence of sulfur-oxidizing bacterium skT11.</title>
        <authorList>
            <person name="Kanda M."/>
            <person name="Kojima H."/>
            <person name="Fukui M."/>
        </authorList>
    </citation>
    <scope>NUCLEOTIDE SEQUENCE [LARGE SCALE GENOMIC DNA]</scope>
    <source>
        <strain evidence="2">skT11</strain>
    </source>
</reference>
<evidence type="ECO:0008006" key="3">
    <source>
        <dbReference type="Google" id="ProtNLM"/>
    </source>
</evidence>
<accession>A0A6F8V6B6</accession>
<dbReference type="Proteomes" id="UP000502260">
    <property type="component" value="Chromosome"/>
</dbReference>
<dbReference type="SUPFAM" id="SSF56784">
    <property type="entry name" value="HAD-like"/>
    <property type="match status" value="1"/>
</dbReference>
<evidence type="ECO:0000313" key="2">
    <source>
        <dbReference type="Proteomes" id="UP000502260"/>
    </source>
</evidence>
<dbReference type="KEGG" id="slac:SKTS_02590"/>
<dbReference type="RefSeq" id="WP_173059223.1">
    <property type="nucleotide sequence ID" value="NZ_AP022853.1"/>
</dbReference>
<dbReference type="PANTHER" id="PTHR47438:SF1">
    <property type="entry name" value="PHOSPHATE METABOLISM PROTEIN 8-RELATED"/>
    <property type="match status" value="1"/>
</dbReference>
<proteinExistence type="predicted"/>
<dbReference type="EMBL" id="AP022853">
    <property type="protein sequence ID" value="BCB25373.1"/>
    <property type="molecule type" value="Genomic_DNA"/>
</dbReference>
<evidence type="ECO:0000313" key="1">
    <source>
        <dbReference type="EMBL" id="BCB25373.1"/>
    </source>
</evidence>
<dbReference type="InterPro" id="IPR010237">
    <property type="entry name" value="Pyr-5-nucltdase"/>
</dbReference>
<dbReference type="NCBIfam" id="TIGR01993">
    <property type="entry name" value="Pyr-5-nucltdase"/>
    <property type="match status" value="1"/>
</dbReference>
<dbReference type="Gene3D" id="3.40.50.1000">
    <property type="entry name" value="HAD superfamily/HAD-like"/>
    <property type="match status" value="1"/>
</dbReference>